<comment type="caution">
    <text evidence="2">The sequence shown here is derived from an EMBL/GenBank/DDBJ whole genome shotgun (WGS) entry which is preliminary data.</text>
</comment>
<organism evidence="2 3">
    <name type="scientific">Skermanella aerolata</name>
    <dbReference type="NCBI Taxonomy" id="393310"/>
    <lineage>
        <taxon>Bacteria</taxon>
        <taxon>Pseudomonadati</taxon>
        <taxon>Pseudomonadota</taxon>
        <taxon>Alphaproteobacteria</taxon>
        <taxon>Rhodospirillales</taxon>
        <taxon>Azospirillaceae</taxon>
        <taxon>Skermanella</taxon>
    </lineage>
</organism>
<reference evidence="2 3" key="1">
    <citation type="submission" date="2019-07" db="EMBL/GenBank/DDBJ databases">
        <title>Whole genome shotgun sequence of Skermanella aerolata NBRC 106429.</title>
        <authorList>
            <person name="Hosoyama A."/>
            <person name="Uohara A."/>
            <person name="Ohji S."/>
            <person name="Ichikawa N."/>
        </authorList>
    </citation>
    <scope>NUCLEOTIDE SEQUENCE [LARGE SCALE GENOMIC DNA]</scope>
    <source>
        <strain evidence="2 3">NBRC 106429</strain>
    </source>
</reference>
<dbReference type="RefSeq" id="WP_084720870.1">
    <property type="nucleotide sequence ID" value="NZ_BJYZ01000015.1"/>
</dbReference>
<protein>
    <recommendedName>
        <fullName evidence="1">YjiS-like domain-containing protein</fullName>
    </recommendedName>
</protein>
<keyword evidence="3" id="KW-1185">Reference proteome</keyword>
<proteinExistence type="predicted"/>
<evidence type="ECO:0000313" key="2">
    <source>
        <dbReference type="EMBL" id="GEO39233.1"/>
    </source>
</evidence>
<gene>
    <name evidence="2" type="ORF">SAE02_33810</name>
</gene>
<evidence type="ECO:0000259" key="1">
    <source>
        <dbReference type="Pfam" id="PF06568"/>
    </source>
</evidence>
<evidence type="ECO:0000313" key="3">
    <source>
        <dbReference type="Proteomes" id="UP000321523"/>
    </source>
</evidence>
<name>A0A512DRW9_9PROT</name>
<dbReference type="EMBL" id="BJYZ01000015">
    <property type="protein sequence ID" value="GEO39233.1"/>
    <property type="molecule type" value="Genomic_DNA"/>
</dbReference>
<dbReference type="AlphaFoldDB" id="A0A512DRW9"/>
<accession>A0A512DRW9</accession>
<dbReference type="Pfam" id="PF06568">
    <property type="entry name" value="YjiS-like"/>
    <property type="match status" value="1"/>
</dbReference>
<dbReference type="Proteomes" id="UP000321523">
    <property type="component" value="Unassembled WGS sequence"/>
</dbReference>
<feature type="domain" description="YjiS-like" evidence="1">
    <location>
        <begin position="42"/>
        <end position="71"/>
    </location>
</feature>
<sequence length="82" mass="9131">MRTIDATARTTAGVPVVFSKGLRAAAGLPVRMLLKMLDVYLAWDEKRRQRLALLALSDEMLKDIGISRAQADAEGSKPFWRD</sequence>
<dbReference type="InterPro" id="IPR009506">
    <property type="entry name" value="YjiS-like"/>
</dbReference>